<name>A0A9W6GID6_9FUSO</name>
<gene>
    <name evidence="2" type="ORF">PM10SUCC1_02450</name>
</gene>
<dbReference type="Proteomes" id="UP001144471">
    <property type="component" value="Unassembled WGS sequence"/>
</dbReference>
<reference evidence="2" key="1">
    <citation type="submission" date="2022-12" db="EMBL/GenBank/DDBJ databases">
        <title>Reference genome sequencing for broad-spectrum identification of bacterial and archaeal isolates by mass spectrometry.</title>
        <authorList>
            <person name="Sekiguchi Y."/>
            <person name="Tourlousse D.M."/>
        </authorList>
    </citation>
    <scope>NUCLEOTIDE SEQUENCE</scope>
    <source>
        <strain evidence="2">10succ1</strain>
    </source>
</reference>
<feature type="coiled-coil region" evidence="1">
    <location>
        <begin position="63"/>
        <end position="121"/>
    </location>
</feature>
<organism evidence="2 3">
    <name type="scientific">Propionigenium maris DSM 9537</name>
    <dbReference type="NCBI Taxonomy" id="1123000"/>
    <lineage>
        <taxon>Bacteria</taxon>
        <taxon>Fusobacteriati</taxon>
        <taxon>Fusobacteriota</taxon>
        <taxon>Fusobacteriia</taxon>
        <taxon>Fusobacteriales</taxon>
        <taxon>Fusobacteriaceae</taxon>
        <taxon>Propionigenium</taxon>
    </lineage>
</organism>
<comment type="caution">
    <text evidence="2">The sequence shown here is derived from an EMBL/GenBank/DDBJ whole genome shotgun (WGS) entry which is preliminary data.</text>
</comment>
<proteinExistence type="predicted"/>
<keyword evidence="1" id="KW-0175">Coiled coil</keyword>
<dbReference type="EMBL" id="BSDY01000001">
    <property type="protein sequence ID" value="GLI54730.1"/>
    <property type="molecule type" value="Genomic_DNA"/>
</dbReference>
<dbReference type="AlphaFoldDB" id="A0A9W6GID6"/>
<evidence type="ECO:0000313" key="2">
    <source>
        <dbReference type="EMBL" id="GLI54730.1"/>
    </source>
</evidence>
<accession>A0A9W6GID6</accession>
<protein>
    <submittedName>
        <fullName evidence="2">Uncharacterized protein</fullName>
    </submittedName>
</protein>
<dbReference type="RefSeq" id="WP_281832678.1">
    <property type="nucleotide sequence ID" value="NZ_BSDY01000001.1"/>
</dbReference>
<keyword evidence="3" id="KW-1185">Reference proteome</keyword>
<evidence type="ECO:0000256" key="1">
    <source>
        <dbReference type="SAM" id="Coils"/>
    </source>
</evidence>
<sequence>MGRKESALSLELERSMNMQVRVETFEEHLRHAGVIDSLDDDRRRKSFNLDKWNEDMQKGFSRAREKLLKLENLQELKEQLRDHNKKVDNYNTMYSIKRRNLQNLELQYETLDDELRAWLLEYALLCREKLRIENSTVERKLIEENLARKRGGQRCQ</sequence>
<evidence type="ECO:0000313" key="3">
    <source>
        <dbReference type="Proteomes" id="UP001144471"/>
    </source>
</evidence>